<comment type="caution">
    <text evidence="1">The sequence shown here is derived from an EMBL/GenBank/DDBJ whole genome shotgun (WGS) entry which is preliminary data.</text>
</comment>
<evidence type="ECO:0000313" key="1">
    <source>
        <dbReference type="EMBL" id="KAH7911763.1"/>
    </source>
</evidence>
<evidence type="ECO:0000313" key="2">
    <source>
        <dbReference type="Proteomes" id="UP000790377"/>
    </source>
</evidence>
<keyword evidence="2" id="KW-1185">Reference proteome</keyword>
<dbReference type="Proteomes" id="UP000790377">
    <property type="component" value="Unassembled WGS sequence"/>
</dbReference>
<proteinExistence type="predicted"/>
<name>A0ACB8AFM4_9AGAM</name>
<sequence>MALSLQYLVACLWASLLSTSSQLLALFPLSLQMWLRRAINALTVATLVSVTKSAPPGFPSSGNGLWYNTPGAVWYENYLPIGNGYLAAMLPGGAFQEATQLNIESLWSGGPFQDPSYNGGNSLPSQQVQLAQDMQTIRQAIFASTNGTIENIEEIMEPAGDYGSYAGAGYLYATLDNSGSVSNYGRWLDLDEAVARTSWSQGNTAFVRESFCSHPLQACVQYVNSSSGPLPTVTYAYSVAEETGLPVPNVTCLDNKTLSIRNYVQIPGMLYELLAQVEAPSGSVSCNVVAGSNPSNATITVTGASETWITWVGGTNYDMQAGNMASNFTFQGPDPHNALAALLTSANLASNSYESLLLDHITDYTSVVGKFTLNLGQTPDLSTPTDEIIASYQTYVGNAYLEWVLFNYGRYLLTSSARGDLPANLQGKWADGQSNSWGADYHSNINIQMNYWSAEMGNLDVAESLFNYIEDTWAPRGAETAMILYNISQGWVTHDEVSTFGHTGMKLSGNSAQWADYPESNAWMMIHAWDHFDYTNDVQWWQAQGWPLVKSVASFHLEKLILDLHYNDNTLVTAPCNSPEQLPITFGCAHAQQLIWQLFNAIEKGYAAAGDTDTAFLNDILAKREQMDKGIRVGWWGQLQEWKFDMDQPNDTHRHLSHLIGLYPGYAIASYDPAIQGGLLYNGTFLNYTKEQVLDAAGISLLHRGNGTGPDADSGWEKVWRAAAWAQLGNETEFYKELTYAIERNFAPNLFDLYYPGTPPFQIDANLGYPAAVLNALLQAPDVASLSIPLQVTLLPTLPPTWSSGEMKGARIRGGITLDLQWSNGKPTTATFTVDSNVAGRERDVVVNYGGNVVGEFRSNGGTTKAITF</sequence>
<keyword evidence="1" id="KW-0378">Hydrolase</keyword>
<dbReference type="EMBL" id="MU267668">
    <property type="protein sequence ID" value="KAH7911763.1"/>
    <property type="molecule type" value="Genomic_DNA"/>
</dbReference>
<organism evidence="1 2">
    <name type="scientific">Hygrophoropsis aurantiaca</name>
    <dbReference type="NCBI Taxonomy" id="72124"/>
    <lineage>
        <taxon>Eukaryota</taxon>
        <taxon>Fungi</taxon>
        <taxon>Dikarya</taxon>
        <taxon>Basidiomycota</taxon>
        <taxon>Agaricomycotina</taxon>
        <taxon>Agaricomycetes</taxon>
        <taxon>Agaricomycetidae</taxon>
        <taxon>Boletales</taxon>
        <taxon>Coniophorineae</taxon>
        <taxon>Hygrophoropsidaceae</taxon>
        <taxon>Hygrophoropsis</taxon>
    </lineage>
</organism>
<accession>A0ACB8AFM4</accession>
<gene>
    <name evidence="1" type="ORF">BJ138DRAFT_1085004</name>
</gene>
<reference evidence="1" key="1">
    <citation type="journal article" date="2021" name="New Phytol.">
        <title>Evolutionary innovations through gain and loss of genes in the ectomycorrhizal Boletales.</title>
        <authorList>
            <person name="Wu G."/>
            <person name="Miyauchi S."/>
            <person name="Morin E."/>
            <person name="Kuo A."/>
            <person name="Drula E."/>
            <person name="Varga T."/>
            <person name="Kohler A."/>
            <person name="Feng B."/>
            <person name="Cao Y."/>
            <person name="Lipzen A."/>
            <person name="Daum C."/>
            <person name="Hundley H."/>
            <person name="Pangilinan J."/>
            <person name="Johnson J."/>
            <person name="Barry K."/>
            <person name="LaButti K."/>
            <person name="Ng V."/>
            <person name="Ahrendt S."/>
            <person name="Min B."/>
            <person name="Choi I.G."/>
            <person name="Park H."/>
            <person name="Plett J.M."/>
            <person name="Magnuson J."/>
            <person name="Spatafora J.W."/>
            <person name="Nagy L.G."/>
            <person name="Henrissat B."/>
            <person name="Grigoriev I.V."/>
            <person name="Yang Z.L."/>
            <person name="Xu J."/>
            <person name="Martin F.M."/>
        </authorList>
    </citation>
    <scope>NUCLEOTIDE SEQUENCE</scope>
    <source>
        <strain evidence="1">ATCC 28755</strain>
    </source>
</reference>
<protein>
    <submittedName>
        <fullName evidence="1">Glycoside hydrolase family 95 protein</fullName>
    </submittedName>
</protein>